<evidence type="ECO:0000256" key="9">
    <source>
        <dbReference type="ARBA" id="ARBA00023139"/>
    </source>
</evidence>
<dbReference type="Gene3D" id="2.50.20.10">
    <property type="entry name" value="Lipoprotein localisation LolA/LolB/LppX"/>
    <property type="match status" value="1"/>
</dbReference>
<evidence type="ECO:0000256" key="8">
    <source>
        <dbReference type="ARBA" id="ARBA00023136"/>
    </source>
</evidence>
<evidence type="ECO:0000256" key="6">
    <source>
        <dbReference type="ARBA" id="ARBA00022729"/>
    </source>
</evidence>
<keyword evidence="11" id="KW-0998">Cell outer membrane</keyword>
<dbReference type="InterPro" id="IPR004565">
    <property type="entry name" value="OM_lipoprot_LolB"/>
</dbReference>
<dbReference type="Proteomes" id="UP000255279">
    <property type="component" value="Unassembled WGS sequence"/>
</dbReference>
<evidence type="ECO:0000256" key="1">
    <source>
        <dbReference type="ARBA" id="ARBA00004459"/>
    </source>
</evidence>
<reference evidence="15 17" key="2">
    <citation type="submission" date="2018-06" db="EMBL/GenBank/DDBJ databases">
        <authorList>
            <consortium name="Pathogen Informatics"/>
            <person name="Doyle S."/>
        </authorList>
    </citation>
    <scope>NUCLEOTIDE SEQUENCE [LARGE SCALE GENOMIC DNA]</scope>
    <source>
        <strain evidence="15 17">NCTC10293</strain>
    </source>
</reference>
<feature type="chain" id="PRO_5033283352" description="Outer-membrane lipoprotein LolB" evidence="13">
    <location>
        <begin position="28"/>
        <end position="202"/>
    </location>
</feature>
<accession>A0A1T0A5A9</accession>
<dbReference type="GO" id="GO:0009279">
    <property type="term" value="C:cell outer membrane"/>
    <property type="evidence" value="ECO:0007669"/>
    <property type="project" value="UniProtKB-SubCell"/>
</dbReference>
<sequence length="202" mass="21523">MARFFKFSSQRTLVRSSVFAVAMVALAGCQTTQSVKPAVSAAATANAPIAFNITGKIGITSVSEAGKQAGSAFYAWGQQGERFAIDLTGALGLGATSIRYDGQTAVLSSERTGEISADSPERLLLAATGWQAPISQLPYWVLGRSAPSDDARSTDESARLATAKNGAWTAQFDYRTNETQPYRLRITHDDGSRVVMTINHTP</sequence>
<dbReference type="PROSITE" id="PS51257">
    <property type="entry name" value="PROKAR_LIPOPROTEIN"/>
    <property type="match status" value="1"/>
</dbReference>
<evidence type="ECO:0000256" key="10">
    <source>
        <dbReference type="ARBA" id="ARBA00023186"/>
    </source>
</evidence>
<dbReference type="EMBL" id="UGQE01000001">
    <property type="protein sequence ID" value="STZ10665.1"/>
    <property type="molecule type" value="Genomic_DNA"/>
</dbReference>
<keyword evidence="5" id="KW-0813">Transport</keyword>
<keyword evidence="16" id="KW-1185">Reference proteome</keyword>
<dbReference type="EMBL" id="MUXU01000027">
    <property type="protein sequence ID" value="OOR90860.1"/>
    <property type="molecule type" value="Genomic_DNA"/>
</dbReference>
<dbReference type="NCBIfam" id="TIGR00548">
    <property type="entry name" value="lolB"/>
    <property type="match status" value="1"/>
</dbReference>
<name>A0A1T0A5A9_9GAMM</name>
<evidence type="ECO:0000256" key="5">
    <source>
        <dbReference type="ARBA" id="ARBA00022448"/>
    </source>
</evidence>
<keyword evidence="8" id="KW-0472">Membrane</keyword>
<proteinExistence type="inferred from homology"/>
<dbReference type="GO" id="GO:0015031">
    <property type="term" value="P:protein transport"/>
    <property type="evidence" value="ECO:0007669"/>
    <property type="project" value="UniProtKB-KW"/>
</dbReference>
<dbReference type="SUPFAM" id="SSF89392">
    <property type="entry name" value="Prokaryotic lipoproteins and lipoprotein localization factors"/>
    <property type="match status" value="1"/>
</dbReference>
<keyword evidence="6 13" id="KW-0732">Signal</keyword>
<dbReference type="InterPro" id="IPR029046">
    <property type="entry name" value="LolA/LolB/LppX"/>
</dbReference>
<comment type="subcellular location">
    <subcellularLocation>
        <location evidence="1">Cell outer membrane</location>
        <topology evidence="1">Lipid-anchor</topology>
    </subcellularLocation>
</comment>
<evidence type="ECO:0000313" key="14">
    <source>
        <dbReference type="EMBL" id="OOR90860.1"/>
    </source>
</evidence>
<evidence type="ECO:0000256" key="12">
    <source>
        <dbReference type="ARBA" id="ARBA00023288"/>
    </source>
</evidence>
<comment type="subunit">
    <text evidence="3">Monomer.</text>
</comment>
<dbReference type="STRING" id="34060.B0181_04350"/>
<keyword evidence="10" id="KW-0143">Chaperone</keyword>
<evidence type="ECO:0000256" key="2">
    <source>
        <dbReference type="ARBA" id="ARBA00009696"/>
    </source>
</evidence>
<keyword evidence="9" id="KW-0564">Palmitate</keyword>
<feature type="signal peptide" evidence="13">
    <location>
        <begin position="1"/>
        <end position="27"/>
    </location>
</feature>
<gene>
    <name evidence="15" type="primary">lolB</name>
    <name evidence="14" type="ORF">B0181_04350</name>
    <name evidence="15" type="ORF">NCTC10293_01016</name>
</gene>
<organism evidence="14 16">
    <name type="scientific">Moraxella caviae</name>
    <dbReference type="NCBI Taxonomy" id="34060"/>
    <lineage>
        <taxon>Bacteria</taxon>
        <taxon>Pseudomonadati</taxon>
        <taxon>Pseudomonadota</taxon>
        <taxon>Gammaproteobacteria</taxon>
        <taxon>Moraxellales</taxon>
        <taxon>Moraxellaceae</taxon>
        <taxon>Moraxella</taxon>
    </lineage>
</organism>
<dbReference type="OrthoDB" id="9797618at2"/>
<evidence type="ECO:0000313" key="15">
    <source>
        <dbReference type="EMBL" id="STZ10665.1"/>
    </source>
</evidence>
<dbReference type="CDD" id="cd16326">
    <property type="entry name" value="LolB"/>
    <property type="match status" value="1"/>
</dbReference>
<comment type="similarity">
    <text evidence="2">Belongs to the LolB family.</text>
</comment>
<evidence type="ECO:0000313" key="17">
    <source>
        <dbReference type="Proteomes" id="UP000255279"/>
    </source>
</evidence>
<evidence type="ECO:0000256" key="7">
    <source>
        <dbReference type="ARBA" id="ARBA00022927"/>
    </source>
</evidence>
<reference evidence="14 16" key="1">
    <citation type="submission" date="2017-02" db="EMBL/GenBank/DDBJ databases">
        <title>Draft genome sequence of Moraxella caviae CCUG 355 type strain.</title>
        <authorList>
            <person name="Engstrom-Jakobsson H."/>
            <person name="Salva-Serra F."/>
            <person name="Thorell K."/>
            <person name="Gonzales-Siles L."/>
            <person name="Karlsson R."/>
            <person name="Boulund F."/>
            <person name="Engstrand L."/>
            <person name="Moore E."/>
        </authorList>
    </citation>
    <scope>NUCLEOTIDE SEQUENCE [LARGE SCALE GENOMIC DNA]</scope>
    <source>
        <strain evidence="14 16">CCUG 355</strain>
    </source>
</reference>
<evidence type="ECO:0000313" key="16">
    <source>
        <dbReference type="Proteomes" id="UP000190435"/>
    </source>
</evidence>
<evidence type="ECO:0000256" key="3">
    <source>
        <dbReference type="ARBA" id="ARBA00011245"/>
    </source>
</evidence>
<dbReference type="AlphaFoldDB" id="A0A1T0A5A9"/>
<evidence type="ECO:0000256" key="4">
    <source>
        <dbReference type="ARBA" id="ARBA00016202"/>
    </source>
</evidence>
<dbReference type="Pfam" id="PF03550">
    <property type="entry name" value="LolB"/>
    <property type="match status" value="1"/>
</dbReference>
<keyword evidence="12 14" id="KW-0449">Lipoprotein</keyword>
<protein>
    <recommendedName>
        <fullName evidence="4">Outer-membrane lipoprotein LolB</fullName>
    </recommendedName>
</protein>
<evidence type="ECO:0000256" key="13">
    <source>
        <dbReference type="SAM" id="SignalP"/>
    </source>
</evidence>
<dbReference type="Proteomes" id="UP000190435">
    <property type="component" value="Unassembled WGS sequence"/>
</dbReference>
<keyword evidence="7" id="KW-0653">Protein transport</keyword>
<evidence type="ECO:0000256" key="11">
    <source>
        <dbReference type="ARBA" id="ARBA00023237"/>
    </source>
</evidence>